<gene>
    <name evidence="1" type="ORF">SLA_4361</name>
</gene>
<dbReference type="Pfam" id="PF04978">
    <property type="entry name" value="MST"/>
    <property type="match status" value="1"/>
</dbReference>
<evidence type="ECO:0000313" key="2">
    <source>
        <dbReference type="Proteomes" id="UP000217676"/>
    </source>
</evidence>
<dbReference type="InterPro" id="IPR034660">
    <property type="entry name" value="DinB/YfiT-like"/>
</dbReference>
<dbReference type="KEGG" id="slau:SLA_4361"/>
<dbReference type="Proteomes" id="UP000217676">
    <property type="component" value="Chromosome"/>
</dbReference>
<dbReference type="RefSeq" id="WP_359880347.1">
    <property type="nucleotide sequence ID" value="NZ_JBEYHT010000039.1"/>
</dbReference>
<proteinExistence type="predicted"/>
<dbReference type="AlphaFoldDB" id="A0A160P1G1"/>
<dbReference type="Gene3D" id="1.20.120.450">
    <property type="entry name" value="dinb family like domain"/>
    <property type="match status" value="1"/>
</dbReference>
<dbReference type="NCBIfam" id="NF047843">
    <property type="entry name" value="MST_Rv0443"/>
    <property type="match status" value="1"/>
</dbReference>
<dbReference type="SUPFAM" id="SSF109854">
    <property type="entry name" value="DinB/YfiT-like putative metalloenzymes"/>
    <property type="match status" value="1"/>
</dbReference>
<dbReference type="EMBL" id="AP017424">
    <property type="protein sequence ID" value="BAU85249.1"/>
    <property type="molecule type" value="Genomic_DNA"/>
</dbReference>
<dbReference type="InterPro" id="IPR007061">
    <property type="entry name" value="MST-like"/>
</dbReference>
<evidence type="ECO:0000313" key="1">
    <source>
        <dbReference type="EMBL" id="BAU85249.1"/>
    </source>
</evidence>
<organism evidence="1 2">
    <name type="scientific">Streptomyces laurentii</name>
    <dbReference type="NCBI Taxonomy" id="39478"/>
    <lineage>
        <taxon>Bacteria</taxon>
        <taxon>Bacillati</taxon>
        <taxon>Actinomycetota</taxon>
        <taxon>Actinomycetes</taxon>
        <taxon>Kitasatosporales</taxon>
        <taxon>Streptomycetaceae</taxon>
        <taxon>Streptomyces</taxon>
    </lineage>
</organism>
<accession>A0A160P1G1</accession>
<sequence>MKSAELLLDAFGRIQEAVHEAVEGLSVDELAVRVDPDANSIGWLVWHLTRVTDDHLADAFDTGQAWTGEDWSGRFGLPFPDGDVGFGHDSAQVAAVRADAGLLLGYHDAVHARVLDQVGSVTAAGLDRVVDTRWTPHVTLGPRLISLVAEGNQHAGQAAYIRGIVERRRTS</sequence>
<name>A0A160P1G1_STRLU</name>
<evidence type="ECO:0008006" key="3">
    <source>
        <dbReference type="Google" id="ProtNLM"/>
    </source>
</evidence>
<keyword evidence="2" id="KW-1185">Reference proteome</keyword>
<protein>
    <recommendedName>
        <fullName evidence="3">DUF664 domain-containing protein</fullName>
    </recommendedName>
</protein>
<reference evidence="1 2" key="1">
    <citation type="journal article" date="2016" name="Genome Announc.">
        <title>Complete Genome Sequence of Thiostrepton-Producing Streptomyces laurentii ATCC 31255.</title>
        <authorList>
            <person name="Doi K."/>
            <person name="Fujino Y."/>
            <person name="Nagayoshi Y."/>
            <person name="Ohshima T."/>
            <person name="Ogata S."/>
        </authorList>
    </citation>
    <scope>NUCLEOTIDE SEQUENCE [LARGE SCALE GENOMIC DNA]</scope>
    <source>
        <strain evidence="1 2">ATCC 31255</strain>
    </source>
</reference>